<proteinExistence type="predicted"/>
<organism evidence="2">
    <name type="scientific">Rhipicephalus microplus</name>
    <name type="common">Cattle tick</name>
    <name type="synonym">Boophilus microplus</name>
    <dbReference type="NCBI Taxonomy" id="6941"/>
    <lineage>
        <taxon>Eukaryota</taxon>
        <taxon>Metazoa</taxon>
        <taxon>Ecdysozoa</taxon>
        <taxon>Arthropoda</taxon>
        <taxon>Chelicerata</taxon>
        <taxon>Arachnida</taxon>
        <taxon>Acari</taxon>
        <taxon>Parasitiformes</taxon>
        <taxon>Ixodida</taxon>
        <taxon>Ixodoidea</taxon>
        <taxon>Ixodidae</taxon>
        <taxon>Rhipicephalinae</taxon>
        <taxon>Rhipicephalus</taxon>
        <taxon>Boophilus</taxon>
    </lineage>
</organism>
<feature type="signal peptide" evidence="1">
    <location>
        <begin position="1"/>
        <end position="23"/>
    </location>
</feature>
<feature type="chain" id="PRO_5027032313" evidence="1">
    <location>
        <begin position="24"/>
        <end position="199"/>
    </location>
</feature>
<dbReference type="Gene3D" id="2.40.128.20">
    <property type="match status" value="1"/>
</dbReference>
<dbReference type="EMBL" id="GHWJ01008653">
    <property type="protein sequence ID" value="NOV41390.1"/>
    <property type="molecule type" value="Transcribed_RNA"/>
</dbReference>
<protein>
    <submittedName>
        <fullName evidence="2">Putative group iv salivary lipocalin</fullName>
    </submittedName>
</protein>
<dbReference type="InterPro" id="IPR012674">
    <property type="entry name" value="Calycin"/>
</dbReference>
<keyword evidence="1" id="KW-0732">Signal</keyword>
<sequence length="199" mass="22249">MALVSFSLLCMFVSALLFSHTDAAKEEHENITKNMPGPWEFLTNGTIYLYSSSKFLNVTCIRAKAIKTNKSTNTSTYDVLVKWADNDKQMNFSASCVLLKTEKGVKIFTPADEGKIAVTNYTFLLTTRHCAVVAKSEGIPGADALESTELWVKNPSVTKNIITCYKEFTHVCNCNGHPTWYSAIQCEQDEVRRRLAPNC</sequence>
<dbReference type="VEuPathDB" id="VectorBase:LOC119165678"/>
<evidence type="ECO:0000313" key="2">
    <source>
        <dbReference type="EMBL" id="NOV41390.1"/>
    </source>
</evidence>
<accession>A0A6M2D6L7</accession>
<dbReference type="AlphaFoldDB" id="A0A6M2D6L7"/>
<reference evidence="2" key="1">
    <citation type="submission" date="2019-09" db="EMBL/GenBank/DDBJ databases">
        <title>Organ-specific transcriptomic study of the physiology of the cattle tick, Rhipicephalus microplus.</title>
        <authorList>
            <person name="Tirloni L."/>
            <person name="Braz G."/>
            <person name="Gandara A.C.P."/>
            <person name="Sabadin G.A."/>
            <person name="da Silva R.M."/>
            <person name="Guizzo M.G."/>
            <person name="Machado J.A."/>
            <person name="Costa E.P."/>
            <person name="Gomes H.F."/>
            <person name="Moraes J."/>
            <person name="Mota M.B.S."/>
            <person name="Mesquita R.D."/>
            <person name="Alvarenga P.H."/>
            <person name="Alves F."/>
            <person name="Seixas A."/>
            <person name="da Fonseca R.N."/>
            <person name="Fogaca A."/>
            <person name="Logullo C."/>
            <person name="Tanaka A."/>
            <person name="Daffre S."/>
            <person name="Termignoni C."/>
            <person name="Vaz I.S.Jr."/>
            <person name="Oliveira P.L."/>
            <person name="Ribeiro J.M."/>
        </authorList>
    </citation>
    <scope>NUCLEOTIDE SEQUENCE</scope>
    <source>
        <strain evidence="2">Porto Alegre</strain>
    </source>
</reference>
<evidence type="ECO:0000256" key="1">
    <source>
        <dbReference type="SAM" id="SignalP"/>
    </source>
</evidence>
<name>A0A6M2D6L7_RHIMP</name>